<evidence type="ECO:0000313" key="2">
    <source>
        <dbReference type="EMBL" id="MSU01910.1"/>
    </source>
</evidence>
<keyword evidence="3" id="KW-1185">Reference proteome</keyword>
<sequence>MIKELNIGIRKSSSTGIFHDSREDVRRLGKALNIAIDKINELVEIVNEQETEIRELKKKQSSC</sequence>
<evidence type="ECO:0008006" key="4">
    <source>
        <dbReference type="Google" id="ProtNLM"/>
    </source>
</evidence>
<evidence type="ECO:0000313" key="3">
    <source>
        <dbReference type="Proteomes" id="UP000469523"/>
    </source>
</evidence>
<dbReference type="EMBL" id="VUNQ01000021">
    <property type="protein sequence ID" value="MSU01910.1"/>
    <property type="molecule type" value="Genomic_DNA"/>
</dbReference>
<dbReference type="AlphaFoldDB" id="A0A6N7Y1M7"/>
<accession>A0A6N7Y1M7</accession>
<feature type="coiled-coil region" evidence="1">
    <location>
        <begin position="32"/>
        <end position="59"/>
    </location>
</feature>
<dbReference type="Proteomes" id="UP000469523">
    <property type="component" value="Unassembled WGS sequence"/>
</dbReference>
<reference evidence="2 3" key="1">
    <citation type="submission" date="2019-09" db="EMBL/GenBank/DDBJ databases">
        <title>In-depth cultivation of the pig gut microbiome towards novel bacterial diversity and tailored functional studies.</title>
        <authorList>
            <person name="Wylensek D."/>
            <person name="Hitch T.C.A."/>
            <person name="Clavel T."/>
        </authorList>
    </citation>
    <scope>NUCLEOTIDE SEQUENCE [LARGE SCALE GENOMIC DNA]</scope>
    <source>
        <strain evidence="2 3">WCA3-693-APC-4?</strain>
    </source>
</reference>
<organism evidence="2 3">
    <name type="scientific">Tissierella pigra</name>
    <dbReference type="NCBI Taxonomy" id="2607614"/>
    <lineage>
        <taxon>Bacteria</taxon>
        <taxon>Bacillati</taxon>
        <taxon>Bacillota</taxon>
        <taxon>Tissierellia</taxon>
        <taxon>Tissierellales</taxon>
        <taxon>Tissierellaceae</taxon>
        <taxon>Tissierella</taxon>
    </lineage>
</organism>
<evidence type="ECO:0000256" key="1">
    <source>
        <dbReference type="SAM" id="Coils"/>
    </source>
</evidence>
<dbReference type="RefSeq" id="WP_154440418.1">
    <property type="nucleotide sequence ID" value="NZ_VUNQ01000021.1"/>
</dbReference>
<proteinExistence type="predicted"/>
<protein>
    <recommendedName>
        <fullName evidence="4">HAMP domain-containing protein</fullName>
    </recommendedName>
</protein>
<keyword evidence="1" id="KW-0175">Coiled coil</keyword>
<comment type="caution">
    <text evidence="2">The sequence shown here is derived from an EMBL/GenBank/DDBJ whole genome shotgun (WGS) entry which is preliminary data.</text>
</comment>
<name>A0A6N7Y1M7_9FIRM</name>
<gene>
    <name evidence="2" type="ORF">FYJ83_10560</name>
</gene>